<dbReference type="RefSeq" id="WP_146401471.1">
    <property type="nucleotide sequence ID" value="NZ_SJPQ01000003.1"/>
</dbReference>
<feature type="signal peptide" evidence="1">
    <location>
        <begin position="1"/>
        <end position="24"/>
    </location>
</feature>
<keyword evidence="1" id="KW-0732">Signal</keyword>
<accession>A0A5C5ZJU1</accession>
<evidence type="ECO:0008006" key="4">
    <source>
        <dbReference type="Google" id="ProtNLM"/>
    </source>
</evidence>
<comment type="caution">
    <text evidence="2">The sequence shown here is derived from an EMBL/GenBank/DDBJ whole genome shotgun (WGS) entry which is preliminary data.</text>
</comment>
<name>A0A5C5ZJU1_9BACT</name>
<evidence type="ECO:0000313" key="3">
    <source>
        <dbReference type="Proteomes" id="UP000315440"/>
    </source>
</evidence>
<evidence type="ECO:0000313" key="2">
    <source>
        <dbReference type="EMBL" id="TWT87385.1"/>
    </source>
</evidence>
<dbReference type="AlphaFoldDB" id="A0A5C5ZJU1"/>
<keyword evidence="3" id="KW-1185">Reference proteome</keyword>
<reference evidence="2 3" key="1">
    <citation type="submission" date="2019-02" db="EMBL/GenBank/DDBJ databases">
        <title>Deep-cultivation of Planctomycetes and their phenomic and genomic characterization uncovers novel biology.</title>
        <authorList>
            <person name="Wiegand S."/>
            <person name="Jogler M."/>
            <person name="Boedeker C."/>
            <person name="Pinto D."/>
            <person name="Vollmers J."/>
            <person name="Rivas-Marin E."/>
            <person name="Kohn T."/>
            <person name="Peeters S.H."/>
            <person name="Heuer A."/>
            <person name="Rast P."/>
            <person name="Oberbeckmann S."/>
            <person name="Bunk B."/>
            <person name="Jeske O."/>
            <person name="Meyerdierks A."/>
            <person name="Storesund J.E."/>
            <person name="Kallscheuer N."/>
            <person name="Luecker S."/>
            <person name="Lage O.M."/>
            <person name="Pohl T."/>
            <person name="Merkel B.J."/>
            <person name="Hornburger P."/>
            <person name="Mueller R.-W."/>
            <person name="Bruemmer F."/>
            <person name="Labrenz M."/>
            <person name="Spormann A.M."/>
            <person name="Op Den Camp H."/>
            <person name="Overmann J."/>
            <person name="Amann R."/>
            <person name="Jetten M.S.M."/>
            <person name="Mascher T."/>
            <person name="Medema M.H."/>
            <person name="Devos D.P."/>
            <person name="Kaster A.-K."/>
            <person name="Ovreas L."/>
            <person name="Rohde M."/>
            <person name="Galperin M.Y."/>
            <person name="Jogler C."/>
        </authorList>
    </citation>
    <scope>NUCLEOTIDE SEQUENCE [LARGE SCALE GENOMIC DNA]</scope>
    <source>
        <strain evidence="2 3">Mal64</strain>
    </source>
</reference>
<feature type="chain" id="PRO_5023044394" description="PEP-CTERM protein-sorting domain-containing protein" evidence="1">
    <location>
        <begin position="25"/>
        <end position="261"/>
    </location>
</feature>
<dbReference type="Proteomes" id="UP000315440">
    <property type="component" value="Unassembled WGS sequence"/>
</dbReference>
<dbReference type="EMBL" id="SJPQ01000003">
    <property type="protein sequence ID" value="TWT87385.1"/>
    <property type="molecule type" value="Genomic_DNA"/>
</dbReference>
<evidence type="ECO:0000256" key="1">
    <source>
        <dbReference type="SAM" id="SignalP"/>
    </source>
</evidence>
<sequence length="261" mass="27225" precursor="true">MIRHTIMPVLVCVCLLHLSDVARAVTFQIDPAQSHLSITTFVYGPNSVSGVEASTGSWTSRLGGTVELDFTDTTARLLHGTVLEPLEDLVVEPGTESDPNNPAPASFLTEFMNDSGGGSPLSGRSGATRGLKFRMYDDNIARTRSGDTIGPAFVFGEVVTGVVDAGSISVDLTNGTSYNVNEAPNVIDDTLVIENGLATLTLNVSWLTETFAGDDPPLDPSLGIWHEGLVVATAQVPEPAGAALLLVASGGFAAASRRGRG</sequence>
<gene>
    <name evidence="2" type="ORF">Mal64_29240</name>
</gene>
<proteinExistence type="predicted"/>
<organism evidence="2 3">
    <name type="scientific">Pseudobythopirellula maris</name>
    <dbReference type="NCBI Taxonomy" id="2527991"/>
    <lineage>
        <taxon>Bacteria</taxon>
        <taxon>Pseudomonadati</taxon>
        <taxon>Planctomycetota</taxon>
        <taxon>Planctomycetia</taxon>
        <taxon>Pirellulales</taxon>
        <taxon>Lacipirellulaceae</taxon>
        <taxon>Pseudobythopirellula</taxon>
    </lineage>
</organism>
<protein>
    <recommendedName>
        <fullName evidence="4">PEP-CTERM protein-sorting domain-containing protein</fullName>
    </recommendedName>
</protein>